<dbReference type="Gene3D" id="1.20.1050.80">
    <property type="entry name" value="VPS9 domain"/>
    <property type="match status" value="1"/>
</dbReference>
<dbReference type="GO" id="GO:0005770">
    <property type="term" value="C:late endosome"/>
    <property type="evidence" value="ECO:0007669"/>
    <property type="project" value="TreeGrafter"/>
</dbReference>
<dbReference type="GO" id="GO:0005769">
    <property type="term" value="C:early endosome"/>
    <property type="evidence" value="ECO:0007669"/>
    <property type="project" value="TreeGrafter"/>
</dbReference>
<dbReference type="GO" id="GO:0005886">
    <property type="term" value="C:plasma membrane"/>
    <property type="evidence" value="ECO:0007669"/>
    <property type="project" value="TreeGrafter"/>
</dbReference>
<dbReference type="GO" id="GO:0097422">
    <property type="term" value="C:tubular endosome"/>
    <property type="evidence" value="ECO:0007669"/>
    <property type="project" value="TreeGrafter"/>
</dbReference>
<dbReference type="EMBL" id="JANEYF010002788">
    <property type="protein sequence ID" value="KAJ8942224.1"/>
    <property type="molecule type" value="Genomic_DNA"/>
</dbReference>
<dbReference type="Pfam" id="PF02204">
    <property type="entry name" value="VPS9"/>
    <property type="match status" value="1"/>
</dbReference>
<evidence type="ECO:0000313" key="3">
    <source>
        <dbReference type="Proteomes" id="UP001162156"/>
    </source>
</evidence>
<dbReference type="InterPro" id="IPR037191">
    <property type="entry name" value="VPS9_dom_sf"/>
</dbReference>
<proteinExistence type="predicted"/>
<feature type="domain" description="VPS9" evidence="1">
    <location>
        <begin position="96"/>
        <end position="249"/>
    </location>
</feature>
<dbReference type="AlphaFoldDB" id="A0AAV8XU65"/>
<dbReference type="Proteomes" id="UP001162156">
    <property type="component" value="Unassembled WGS sequence"/>
</dbReference>
<dbReference type="InterPro" id="IPR003123">
    <property type="entry name" value="VPS9"/>
</dbReference>
<dbReference type="PANTHER" id="PTHR24170:SF1">
    <property type="entry name" value="DOMAIN PROTEIN, PUTATIVE (AFU_ORTHOLOGUE AFUA_1G09870)-RELATED"/>
    <property type="match status" value="1"/>
</dbReference>
<sequence>MDMNGISSLSGSQTYLTSASSNENILEDIRNIIYTWKYKSEYNLNAIRNDLNKIIDEVILQSFGGKEDNDIFKAVSCIVYNEIYENLIPLIRGNFSKEDLFFYEKCQYFCKRNVTVGEFGSSIYNSVPFTSAVVELSILDNYKSPLEKINCLCSTYDLIFAELKLALVSLISKYSEKECEIPVINNEEIIPILMLVIIKSKLLYLPSNLFYIEFFADDMLRDNSNIRTILQVFQTVTQKIMQTEESSLKLCDDKLSPNLDVCETMEIMTFVENVTTNENDAVTLKDEEKRRLVSLITTSTAEKNFIPLDLPKLF</sequence>
<dbReference type="PANTHER" id="PTHR24170">
    <property type="entry name" value="ANKYRIN REPEAT DOMAIN-CONTAINING PROTEIN 27"/>
    <property type="match status" value="1"/>
</dbReference>
<organism evidence="2 3">
    <name type="scientific">Rhamnusium bicolor</name>
    <dbReference type="NCBI Taxonomy" id="1586634"/>
    <lineage>
        <taxon>Eukaryota</taxon>
        <taxon>Metazoa</taxon>
        <taxon>Ecdysozoa</taxon>
        <taxon>Arthropoda</taxon>
        <taxon>Hexapoda</taxon>
        <taxon>Insecta</taxon>
        <taxon>Pterygota</taxon>
        <taxon>Neoptera</taxon>
        <taxon>Endopterygota</taxon>
        <taxon>Coleoptera</taxon>
        <taxon>Polyphaga</taxon>
        <taxon>Cucujiformia</taxon>
        <taxon>Chrysomeloidea</taxon>
        <taxon>Cerambycidae</taxon>
        <taxon>Lepturinae</taxon>
        <taxon>Rhagiini</taxon>
        <taxon>Rhamnusium</taxon>
    </lineage>
</organism>
<reference evidence="2" key="1">
    <citation type="journal article" date="2023" name="Insect Mol. Biol.">
        <title>Genome sequencing provides insights into the evolution of gene families encoding plant cell wall-degrading enzymes in longhorned beetles.</title>
        <authorList>
            <person name="Shin N.R."/>
            <person name="Okamura Y."/>
            <person name="Kirsch R."/>
            <person name="Pauchet Y."/>
        </authorList>
    </citation>
    <scope>NUCLEOTIDE SEQUENCE</scope>
    <source>
        <strain evidence="2">RBIC_L_NR</strain>
    </source>
</reference>
<dbReference type="SUPFAM" id="SSF109993">
    <property type="entry name" value="VPS9 domain"/>
    <property type="match status" value="1"/>
</dbReference>
<keyword evidence="3" id="KW-1185">Reference proteome</keyword>
<evidence type="ECO:0000313" key="2">
    <source>
        <dbReference type="EMBL" id="KAJ8942224.1"/>
    </source>
</evidence>
<comment type="caution">
    <text evidence="2">The sequence shown here is derived from an EMBL/GenBank/DDBJ whole genome shotgun (WGS) entry which is preliminary data.</text>
</comment>
<accession>A0AAV8XU65</accession>
<dbReference type="GO" id="GO:0005085">
    <property type="term" value="F:guanyl-nucleotide exchange factor activity"/>
    <property type="evidence" value="ECO:0007669"/>
    <property type="project" value="TreeGrafter"/>
</dbReference>
<dbReference type="GO" id="GO:0030133">
    <property type="term" value="C:transport vesicle"/>
    <property type="evidence" value="ECO:0007669"/>
    <property type="project" value="TreeGrafter"/>
</dbReference>
<name>A0AAV8XU65_9CUCU</name>
<protein>
    <recommendedName>
        <fullName evidence="1">VPS9 domain-containing protein</fullName>
    </recommendedName>
</protein>
<evidence type="ECO:0000259" key="1">
    <source>
        <dbReference type="PROSITE" id="PS51205"/>
    </source>
</evidence>
<dbReference type="InterPro" id="IPR051248">
    <property type="entry name" value="UPF0507/Ank_repeat_27"/>
</dbReference>
<dbReference type="GO" id="GO:0045022">
    <property type="term" value="P:early endosome to late endosome transport"/>
    <property type="evidence" value="ECO:0007669"/>
    <property type="project" value="TreeGrafter"/>
</dbReference>
<dbReference type="GO" id="GO:0000149">
    <property type="term" value="F:SNARE binding"/>
    <property type="evidence" value="ECO:0007669"/>
    <property type="project" value="TreeGrafter"/>
</dbReference>
<dbReference type="PROSITE" id="PS51205">
    <property type="entry name" value="VPS9"/>
    <property type="match status" value="1"/>
</dbReference>
<gene>
    <name evidence="2" type="ORF">NQ314_010124</name>
</gene>